<sequence length="423" mass="48420">MAKIAIVAYPGARKWLYKHVVGIEAFYDSFQADRIQPGDEVYGMLSVSQAAEVIELGAHYYHLSTAQESAVQLEYNQLLAHQPKLKAFYISPNYEGVVNQVCKKTVAQLNRFWQNLWHKQSVMRAADFKIAFFALMTASGIGIFADALTGVELFKNQLTYWFGKDKQWFADNFTTYWLIELTLGFVLFIWASWSLRMQARSWIPLRDVKRQDSEKAYQGLVLTLSSGYHFIEKNNQWYFVKQKYGEPIEVPLSGNLQQDIEALMPLKVQWELILRIIRSQTSHPNSVLQRVMLLGTQDCSIKNIEGVVERIAPGTYPQIKNALSVLSMYPEFAAVTFESYPVPIPPNDIEAYYNAYLKIAKIWDSQADLPEEGILIDITGGKSVNSVAAALATLHNKMQFHYIDTNNLNDSLVYCMEYRQQNI</sequence>
<accession>A0ABV1RHL2</accession>
<dbReference type="Proteomes" id="UP001467690">
    <property type="component" value="Unassembled WGS sequence"/>
</dbReference>
<feature type="transmembrane region" description="Helical" evidence="1">
    <location>
        <begin position="130"/>
        <end position="154"/>
    </location>
</feature>
<dbReference type="RefSeq" id="WP_350401956.1">
    <property type="nucleotide sequence ID" value="NZ_JBELOE010000211.1"/>
</dbReference>
<evidence type="ECO:0000313" key="2">
    <source>
        <dbReference type="EMBL" id="MER2492438.1"/>
    </source>
</evidence>
<keyword evidence="3" id="KW-1185">Reference proteome</keyword>
<evidence type="ECO:0000313" key="3">
    <source>
        <dbReference type="Proteomes" id="UP001467690"/>
    </source>
</evidence>
<keyword evidence="1" id="KW-1133">Transmembrane helix</keyword>
<organism evidence="2 3">
    <name type="scientific">Catenovulum sediminis</name>
    <dbReference type="NCBI Taxonomy" id="1740262"/>
    <lineage>
        <taxon>Bacteria</taxon>
        <taxon>Pseudomonadati</taxon>
        <taxon>Pseudomonadota</taxon>
        <taxon>Gammaproteobacteria</taxon>
        <taxon>Alteromonadales</taxon>
        <taxon>Alteromonadaceae</taxon>
        <taxon>Catenovulum</taxon>
    </lineage>
</organism>
<feature type="transmembrane region" description="Helical" evidence="1">
    <location>
        <begin position="174"/>
        <end position="193"/>
    </location>
</feature>
<dbReference type="EMBL" id="JBELOE010000211">
    <property type="protein sequence ID" value="MER2492438.1"/>
    <property type="molecule type" value="Genomic_DNA"/>
</dbReference>
<protein>
    <submittedName>
        <fullName evidence="2">CRISPR-associated protein Csx16</fullName>
    </submittedName>
</protein>
<name>A0ABV1RHL2_9ALTE</name>
<keyword evidence="1" id="KW-0472">Membrane</keyword>
<keyword evidence="1" id="KW-0812">Transmembrane</keyword>
<evidence type="ECO:0000256" key="1">
    <source>
        <dbReference type="SAM" id="Phobius"/>
    </source>
</evidence>
<gene>
    <name evidence="2" type="ORF">ABS311_11155</name>
</gene>
<proteinExistence type="predicted"/>
<comment type="caution">
    <text evidence="2">The sequence shown here is derived from an EMBL/GenBank/DDBJ whole genome shotgun (WGS) entry which is preliminary data.</text>
</comment>
<reference evidence="2 3" key="1">
    <citation type="submission" date="2024-06" db="EMBL/GenBank/DDBJ databases">
        <authorList>
            <person name="Chen R.Y."/>
        </authorList>
    </citation>
    <scope>NUCLEOTIDE SEQUENCE [LARGE SCALE GENOMIC DNA]</scope>
    <source>
        <strain evidence="2 3">D2</strain>
    </source>
</reference>